<dbReference type="InterPro" id="IPR001083">
    <property type="entry name" value="Cu_fist_DNA-bd_dom"/>
</dbReference>
<organism evidence="2 3">
    <name type="scientific">Cryomyces antarcticus</name>
    <dbReference type="NCBI Taxonomy" id="329879"/>
    <lineage>
        <taxon>Eukaryota</taxon>
        <taxon>Fungi</taxon>
        <taxon>Dikarya</taxon>
        <taxon>Ascomycota</taxon>
        <taxon>Pezizomycotina</taxon>
        <taxon>Dothideomycetes</taxon>
        <taxon>Dothideomycetes incertae sedis</taxon>
        <taxon>Cryomyces</taxon>
    </lineage>
</organism>
<dbReference type="EMBL" id="JAVRRA010027877">
    <property type="protein sequence ID" value="KAK5049753.1"/>
    <property type="molecule type" value="Genomic_DNA"/>
</dbReference>
<reference evidence="2 3" key="1">
    <citation type="submission" date="2023-08" db="EMBL/GenBank/DDBJ databases">
        <title>Black Yeasts Isolated from many extreme environments.</title>
        <authorList>
            <person name="Coleine C."/>
            <person name="Stajich J.E."/>
            <person name="Selbmann L."/>
        </authorList>
    </citation>
    <scope>NUCLEOTIDE SEQUENCE [LARGE SCALE GENOMIC DNA]</scope>
    <source>
        <strain evidence="2 3">CCFEE 536</strain>
    </source>
</reference>
<accession>A0ABR0IWI1</accession>
<dbReference type="InterPro" id="IPR036395">
    <property type="entry name" value="Cu_fist_DNA-bd_dom_sf"/>
</dbReference>
<feature type="non-terminal residue" evidence="2">
    <location>
        <position position="54"/>
    </location>
</feature>
<dbReference type="Pfam" id="PF00649">
    <property type="entry name" value="Copper-fist"/>
    <property type="match status" value="1"/>
</dbReference>
<evidence type="ECO:0000313" key="3">
    <source>
        <dbReference type="Proteomes" id="UP001357485"/>
    </source>
</evidence>
<comment type="caution">
    <text evidence="2">The sequence shown here is derived from an EMBL/GenBank/DDBJ whole genome shotgun (WGS) entry which is preliminary data.</text>
</comment>
<protein>
    <recommendedName>
        <fullName evidence="1">Copper-fist domain-containing protein</fullName>
    </recommendedName>
</protein>
<dbReference type="PROSITE" id="PS50073">
    <property type="entry name" value="COPPER_FIST_2"/>
    <property type="match status" value="1"/>
</dbReference>
<feature type="domain" description="Copper-fist" evidence="1">
    <location>
        <begin position="29"/>
        <end position="54"/>
    </location>
</feature>
<evidence type="ECO:0000313" key="2">
    <source>
        <dbReference type="EMBL" id="KAK5049753.1"/>
    </source>
</evidence>
<sequence>FLPPPIQVFGLTPLPGGLQLRLLEPSVMVVDEHGAKWACDACLKGHRVTNCHHE</sequence>
<proteinExistence type="predicted"/>
<dbReference type="Proteomes" id="UP001357485">
    <property type="component" value="Unassembled WGS sequence"/>
</dbReference>
<keyword evidence="3" id="KW-1185">Reference proteome</keyword>
<gene>
    <name evidence="2" type="ORF">LTR16_010936</name>
</gene>
<dbReference type="SUPFAM" id="SSF57879">
    <property type="entry name" value="Zinc domain conserved in yeast copper-regulated transcription factors"/>
    <property type="match status" value="1"/>
</dbReference>
<evidence type="ECO:0000259" key="1">
    <source>
        <dbReference type="PROSITE" id="PS50073"/>
    </source>
</evidence>
<name>A0ABR0IWI1_9PEZI</name>
<dbReference type="Gene3D" id="3.90.430.10">
    <property type="entry name" value="Copper fist DNA-binding domain"/>
    <property type="match status" value="1"/>
</dbReference>
<feature type="non-terminal residue" evidence="2">
    <location>
        <position position="1"/>
    </location>
</feature>